<dbReference type="InterPro" id="IPR023996">
    <property type="entry name" value="TonB-dep_OMP_SusC/RagA"/>
</dbReference>
<evidence type="ECO:0000256" key="3">
    <source>
        <dbReference type="ARBA" id="ARBA00022452"/>
    </source>
</evidence>
<dbReference type="PANTHER" id="PTHR30069:SF29">
    <property type="entry name" value="HEMOGLOBIN AND HEMOGLOBIN-HAPTOGLOBIN-BINDING PROTEIN 1-RELATED"/>
    <property type="match status" value="1"/>
</dbReference>
<evidence type="ECO:0000256" key="2">
    <source>
        <dbReference type="ARBA" id="ARBA00022448"/>
    </source>
</evidence>
<keyword evidence="6 8" id="KW-0472">Membrane</keyword>
<dbReference type="InterPro" id="IPR036942">
    <property type="entry name" value="Beta-barrel_TonB_sf"/>
</dbReference>
<comment type="caution">
    <text evidence="10">The sequence shown here is derived from an EMBL/GenBank/DDBJ whole genome shotgun (WGS) entry which is preliminary data.</text>
</comment>
<comment type="subcellular location">
    <subcellularLocation>
        <location evidence="1 8">Cell outer membrane</location>
        <topology evidence="1 8">Multi-pass membrane protein</topology>
    </subcellularLocation>
</comment>
<evidence type="ECO:0000256" key="1">
    <source>
        <dbReference type="ARBA" id="ARBA00004571"/>
    </source>
</evidence>
<keyword evidence="10" id="KW-0675">Receptor</keyword>
<evidence type="ECO:0000259" key="9">
    <source>
        <dbReference type="Pfam" id="PF07715"/>
    </source>
</evidence>
<evidence type="ECO:0000313" key="10">
    <source>
        <dbReference type="EMBL" id="GAA4305155.1"/>
    </source>
</evidence>
<dbReference type="InterPro" id="IPR023997">
    <property type="entry name" value="TonB-dep_OMP_SusC/RagA_CS"/>
</dbReference>
<dbReference type="Pfam" id="PF07715">
    <property type="entry name" value="Plug"/>
    <property type="match status" value="1"/>
</dbReference>
<feature type="domain" description="TonB-dependent receptor plug" evidence="9">
    <location>
        <begin position="99"/>
        <end position="206"/>
    </location>
</feature>
<dbReference type="Gene3D" id="2.40.170.20">
    <property type="entry name" value="TonB-dependent receptor, beta-barrel domain"/>
    <property type="match status" value="1"/>
</dbReference>
<gene>
    <name evidence="10" type="ORF">GCM10023143_10180</name>
</gene>
<evidence type="ECO:0000256" key="7">
    <source>
        <dbReference type="ARBA" id="ARBA00023237"/>
    </source>
</evidence>
<evidence type="ECO:0000256" key="6">
    <source>
        <dbReference type="ARBA" id="ARBA00023136"/>
    </source>
</evidence>
<keyword evidence="2 8" id="KW-0813">Transport</keyword>
<dbReference type="NCBIfam" id="TIGR04056">
    <property type="entry name" value="OMP_RagA_SusC"/>
    <property type="match status" value="1"/>
</dbReference>
<keyword evidence="7 8" id="KW-0998">Cell outer membrane</keyword>
<accession>A0ABP8FJY1</accession>
<proteinExistence type="inferred from homology"/>
<evidence type="ECO:0000256" key="4">
    <source>
        <dbReference type="ARBA" id="ARBA00022692"/>
    </source>
</evidence>
<dbReference type="SUPFAM" id="SSF56935">
    <property type="entry name" value="Porins"/>
    <property type="match status" value="1"/>
</dbReference>
<dbReference type="NCBIfam" id="TIGR04057">
    <property type="entry name" value="SusC_RagA_signa"/>
    <property type="match status" value="1"/>
</dbReference>
<dbReference type="InterPro" id="IPR039426">
    <property type="entry name" value="TonB-dep_rcpt-like"/>
</dbReference>
<dbReference type="InterPro" id="IPR012910">
    <property type="entry name" value="Plug_dom"/>
</dbReference>
<dbReference type="InterPro" id="IPR008969">
    <property type="entry name" value="CarboxyPept-like_regulatory"/>
</dbReference>
<name>A0ABP8FJY1_9BACT</name>
<keyword evidence="4 8" id="KW-0812">Transmembrane</keyword>
<dbReference type="Gene3D" id="2.170.130.10">
    <property type="entry name" value="TonB-dependent receptor, plug domain"/>
    <property type="match status" value="1"/>
</dbReference>
<dbReference type="InterPro" id="IPR037066">
    <property type="entry name" value="Plug_dom_sf"/>
</dbReference>
<dbReference type="PROSITE" id="PS52016">
    <property type="entry name" value="TONB_DEPENDENT_REC_3"/>
    <property type="match status" value="1"/>
</dbReference>
<keyword evidence="5" id="KW-0732">Signal</keyword>
<dbReference type="Gene3D" id="2.60.40.1120">
    <property type="entry name" value="Carboxypeptidase-like, regulatory domain"/>
    <property type="match status" value="1"/>
</dbReference>
<dbReference type="Pfam" id="PF13715">
    <property type="entry name" value="CarbopepD_reg_2"/>
    <property type="match status" value="1"/>
</dbReference>
<dbReference type="Proteomes" id="UP001501207">
    <property type="component" value="Unassembled WGS sequence"/>
</dbReference>
<dbReference type="PANTHER" id="PTHR30069">
    <property type="entry name" value="TONB-DEPENDENT OUTER MEMBRANE RECEPTOR"/>
    <property type="match status" value="1"/>
</dbReference>
<reference evidence="11" key="1">
    <citation type="journal article" date="2019" name="Int. J. Syst. Evol. Microbiol.">
        <title>The Global Catalogue of Microorganisms (GCM) 10K type strain sequencing project: providing services to taxonomists for standard genome sequencing and annotation.</title>
        <authorList>
            <consortium name="The Broad Institute Genomics Platform"/>
            <consortium name="The Broad Institute Genome Sequencing Center for Infectious Disease"/>
            <person name="Wu L."/>
            <person name="Ma J."/>
        </authorList>
    </citation>
    <scope>NUCLEOTIDE SEQUENCE [LARGE SCALE GENOMIC DNA]</scope>
    <source>
        <strain evidence="11">JCM 17664</strain>
    </source>
</reference>
<keyword evidence="3 8" id="KW-1134">Transmembrane beta strand</keyword>
<evidence type="ECO:0000256" key="8">
    <source>
        <dbReference type="PROSITE-ProRule" id="PRU01360"/>
    </source>
</evidence>
<dbReference type="EMBL" id="BAABFN010000002">
    <property type="protein sequence ID" value="GAA4305155.1"/>
    <property type="molecule type" value="Genomic_DNA"/>
</dbReference>
<dbReference type="SUPFAM" id="SSF49464">
    <property type="entry name" value="Carboxypeptidase regulatory domain-like"/>
    <property type="match status" value="1"/>
</dbReference>
<comment type="similarity">
    <text evidence="8">Belongs to the TonB-dependent receptor family.</text>
</comment>
<keyword evidence="11" id="KW-1185">Reference proteome</keyword>
<sequence length="1009" mass="113511">MQSQAQQQQVSGRVTDETGAAVQGATVSVRGTAIGAATGADGRYSLSVPDTATLTFSFTGYQTQQIPVNGKKTINITLVADLNSLNEVVVVGYGAQKRADVVGSVTSVSGDKIANIPVPNVSNAISGRLPGATVMQGNGEPGQNGAKIMVRGRTTLGKGEITDPLVVIDGIPGRALNEIDPSDIESISLLKDASAAIYGAQAANGVILVTTKRGTTGKPRLNYSFYQGFMTPTRLPKALSAGDYATMLSEYQDYEGRPRTFSDEDIALFYNGKDPWEHPNTNWVDELVSKWTTTSRHDITLDGGTGKMNYYLSVGYRNEEAIYKQQSTNYHQYNLRGKLDIPITDWLKASADYAGFIIDKYYPTKSAAEIYGQSMRLLPTQWAFWPSGEPGPDLEYGDNPVVTSTLQGGYNDNKSYKNELTLKLSITPPMIKGLTIDGYYSMDIYNRYQKIFRKPWTLYFPNWDEAVRNDEGYITSMELSPAKRGYTEPELQENYERILRRLGNINFTYSRKFGDHSLSLFGAYEQMREDTNNIGAFRKHYISDIIQTINAGSLTDRQNSGTTMLYARESWIGRLNYNYKDKYLAEVLFRMDGSLKFPPDSRWGAFPAVLLGWRASEERFWKDNIRFINYFKLRASYGKMGMDPGDPFQYMNKYVLNTGLALGDDKAIETTVFQQGVANPNITWEKQTTYNVGFDSKFLEDKFYLNADFFYNERSDILAPRSASVPAYTGLALPDENIAKVDNRGFELEAGYQQQVSKDFNFSVGGNMSYSHNRVIFTDEPKRSVPWQQRTGHPYGATLLYRAIGVFADDAAVENYPHWTGAGPGDIIFEDVNKDGKITSDDRILLDRTDAPELFYGITLDAQYKNWTFSLLVQGQGSYYRYNYADQRRGEAGNYFQWNFDNRWTPENTHTDIPRAYNRVDQYWGFQVNDNTYWYANMAYCRLKNAMLSYTLPNNLLHGIGVSRANIYVAASNLLMLYSAQKNFDPEISSPIAYPTVKTFAIGAQVTFQ</sequence>
<organism evidence="10 11">
    <name type="scientific">Compostibacter hankyongensis</name>
    <dbReference type="NCBI Taxonomy" id="1007089"/>
    <lineage>
        <taxon>Bacteria</taxon>
        <taxon>Pseudomonadati</taxon>
        <taxon>Bacteroidota</taxon>
        <taxon>Chitinophagia</taxon>
        <taxon>Chitinophagales</taxon>
        <taxon>Chitinophagaceae</taxon>
        <taxon>Compostibacter</taxon>
    </lineage>
</organism>
<evidence type="ECO:0000256" key="5">
    <source>
        <dbReference type="ARBA" id="ARBA00022729"/>
    </source>
</evidence>
<evidence type="ECO:0000313" key="11">
    <source>
        <dbReference type="Proteomes" id="UP001501207"/>
    </source>
</evidence>
<protein>
    <submittedName>
        <fullName evidence="10">TonB-dependent receptor</fullName>
    </submittedName>
</protein>